<keyword evidence="17" id="KW-1185">Reference proteome</keyword>
<dbReference type="InterPro" id="IPR020859">
    <property type="entry name" value="ROC"/>
</dbReference>
<dbReference type="SUPFAM" id="SSF52540">
    <property type="entry name" value="P-loop containing nucleoside triphosphate hydrolases"/>
    <property type="match status" value="1"/>
</dbReference>
<dbReference type="PANTHER" id="PTHR48005">
    <property type="entry name" value="LEUCINE RICH REPEAT KINASE 2"/>
    <property type="match status" value="1"/>
</dbReference>
<dbReference type="SUPFAM" id="SSF56112">
    <property type="entry name" value="Protein kinase-like (PK-like)"/>
    <property type="match status" value="1"/>
</dbReference>
<dbReference type="SMART" id="SM00175">
    <property type="entry name" value="RAB"/>
    <property type="match status" value="1"/>
</dbReference>
<dbReference type="InterPro" id="IPR017441">
    <property type="entry name" value="Protein_kinase_ATP_BS"/>
</dbReference>
<dbReference type="Gene3D" id="3.30.70.1390">
    <property type="entry name" value="ROC domain from the Parkinson's disease-associated leucine-rich repeat kinase 2"/>
    <property type="match status" value="1"/>
</dbReference>
<dbReference type="SUPFAM" id="SSF63829">
    <property type="entry name" value="Calcium-dependent phosphotriesterase"/>
    <property type="match status" value="1"/>
</dbReference>
<sequence>PPAAGRGGRQSGGRGGAGRGGAGGRSRQPAAARRPPPLGAGGRGGMAGLGARGRAEERERLRRLLERLRGVQAGRRVDTLVQTLEDVLLLTYADHAAELFRGRDAHGPLLVVLDAYLSVAGVQQVGWSLLCRLLEVCPGTAQGLAAPPDVGRDWEVLGVHQLILKMLAAHGASADLCVVGLKALDLLLASGKLALLILDEESDVFLLILSAMRNFPASDEVQKLGCRALHVLFERGVRRGGGGQSGRGLRTPPRAGRGLSQGRGAWSQAGFSGLWPLTPARMGSWVPAELGMLGWVSRERCACRTQQGRLWSGQGLQSMAGISGVQLAPAFPGSGRVPLPAPVALGGDPWGAETRAAAASGWDPPSWDAAPHRMLPRGPRRVDRLLCPLGEAGDAPRRGRPFWLSGRRPWHSRRASLAVSLGRLYTVGCPLPTPLRAGHPVALPFSLEYPKETKTLGPPAESSSGLHHCLPVSEEQLVEFVESRDHEVLLEALQLFGSNVEVLMSGSVRCYKVVLAAMAAFPGHEGVQEVSCRLLHRLALGNFFNILVLHEVPASVLRAARRFPGNAALQVAALRCLALLTETIFLNRDLEERCEDGGPEAQAQGERPFWLDACHRALAGHRKDVHVQEAACWALQNLLAHQRSLHLHIGDEDGQFPAHRAVMLSMLMHASSPGVCQAAAGALSALLQQNASFRKSLLAKGIHLNVLELVQKHAHCPEVAASSCRLMSQLFEGSDASLDTVTAVATKIIMVMRSHEAELPVQLEAAGAILQFLAPGAPEPSGGGRCELDAVRALCWRSGLHTLVLAALSRFPEHPGVQKLGLQALSALALLPEAAETLRLEGAVDTLLPSLQEHPHDAEIQCLGLRLIGRLATRTSLCSGTGPLLAGVLASNLRRFEGLADVQTRVRGAPAVHGGPSGPAALLPGVSSVCLCLVTEGLLPSGLLQVLTRLRAVGAACVPTPDRRAPLCPAALLSHPDFQGFQTALRTLELWAPFSRLLLQQAFDELLFQRLSAGLPEQMDPQLLELCCKCLARLAAEDELKGAMLRRACEQDNSVMAECLLLLGADVELAQAQGAPALICQVSPLGRAPRALRVPGQGRPAAGPALRGPGSLTDRLCGGSPARPGAQGPPSGQKQPQERVLPAHHPLCFGPEALRVPAAAAGGAPSAAPPARAGRPGAARRGHGVCFREGGHVRTGVSSLRSPAAALQAVSLLGARTLILVSAGSPPAAGRCLRLLGARVGGRVLTRAPLRVEQPSGQLGAGVGGSGPRPARRRNPESQVRGLLLGLVRAQRPALAWRGGRLSAPGRRERAGRGACASTGLLPRPRLLSPPREGSPRLPRPTRRLPSRQVCEEAHSPRLLELLLRQGPREQDVRAALDLSVRRGDGTAVGLLLRRLGLDRAHGGLCLGGLRLRRVEPAWLAPLFPDPDQTPDLRRQSGECAEGRRRKSPGGEQGCAGPRAPALMPPLPAGAGSTLARMVLRQQRSRAGAGAAASGDEGGEGGPTEEALDQQDEWTLVPEAPVDSVFSQSDDPDSEVRLCALGGSLRSPPPLPAASEESVESGGESLSRQGPVQDQDSREGRGSVLSADDPLRDSSLSSPPVETGRITSLDLSANELQDIAALARSAGLSAHLEHLERLELHQNALASFPPALCGVLRRLRHLDLHGNKLTSFPAHVLGLPRLAVLDVSRNHIGPRALLDAAVPCPTLRQLSLAHNQLDCVPEDLGAVAGGLEQLALEGNEISGTCPRLCLKELRALNLSRNRISGLAGGFLDACPGVESFSARTNLLASLPALPPSLTNVKLAQNRFTCVPDALLGLPHLRALDMSSNEIQSLPGPTHWRSQNLRELLFSHNRISVLDLSEQTCAWARLEKLHLAHNRLRELPPEIGCLQNLTSLDVSHNVELRSLPNEMGKLSKMWDLPLDELRLDFDLRRIGGKAKDVIRFLQQRLRQAMPYSRLKLLVLGDAGSGKSTLLRQLTRAGRAEAGAPGPTVGIDVKDWPVRGRGKGARDLVLNVWDFTGREELHSVHAHFLTPRALYLVVFDLSKGPAALDSVKPWLFNARAPVSPVVLVGTHLDACDESQRQACVARATRELLGQRGLPAVRSCHFVNATQESDALAKLRKAIVRESLDFKIRAEPVVGQLVPACYLGLERIVLAERKSAPADFPVVSRQRLLQLVREQQLPLDESELAQAVHFLSESGILLHFQDPALQLSDLHFLEPSWLCAALAQVGVPGAVLTVTAEAGRKHPQGVVARRDVEKFLTKRRCFPRRHLPQYFRLLEGLQLALPLGEDLLLVPGSLPSHTPVIELPHCENSEVIVRLYEAPCFPLGFWPRLIHRILEVSPYMLSGREHALRPNRMYWRRGVHLSWSSEAYCLMGAEAPAGRPQSCLRVTVPSSRKGRILLGQAVDHIDALLEEWFPGLLETDVCGDGETLLKKWALHGFQDGQEPRRVLLDDLAREAEQGDLLVSRGQPRLTVPIAQVAPDLTLDDLPGRVLLRREALELQQAPEFLLGDGSFGSVYRARYDGAEAAVKIFHKHTPLRLLRQELAVLCHLHHPSLVSLLAASARPRMLVMELAGQGSLDRLLEQGPAGLPRALQHRVALHVADGLRYLHSATIVYRDLKPHNVLLFTLQPGAPVLAKIADYGIAQHCCRMGVRTSEGTPGFRAPEVAKGNVVYNQLADVYSLGLLLYDILTAGRRIAEGLKFPNEFDEVAVQGKLPDPVGEYGCAPWPGIQQLIRRCLQENPQDRPTSAQVYDSLTAAELLCLRSHVPLPRDPQAECVAAGSLGGGARVWLGCRGAGGGQLTSLDLHSEALSSQRSPHAVSLQEVADSSVLCLALVPLPADQDVWVVCGTQSGALVAVSAQAGGRRHALERMADAVTCMCCQALRGQSRQSSFLLAGTAGGRLAIFEDRAVKSPGAAPLRMVTLGDACAPLLCLSEPAGPAERSLVWGGCGASVFSLGPDFSVQTLIDTRAGQLFSHGASGEGNITAVVGDTLLFVAKQSSPLVEVWDPRTRRLSRLVDCARLLREDAAPGSEDRPAAARAARVKTLCLQRDSALWVGTGGGCILLLDLSTHRLIRVIRGFYDSVRGMVTAQLGKSSPLSGPLCLLKMFIFTFLHRSFKNVVLVLGYAQKSPDGSQQQEEPPRPCVSVWDVGLPHEVQNLEQHIQARAQLAAKMRAAPLD</sequence>
<evidence type="ECO:0000256" key="3">
    <source>
        <dbReference type="ARBA" id="ARBA00022614"/>
    </source>
</evidence>
<dbReference type="Gene3D" id="1.10.510.10">
    <property type="entry name" value="Transferase(Phosphotransferase) domain 1"/>
    <property type="match status" value="1"/>
</dbReference>
<feature type="domain" description="Roc" evidence="15">
    <location>
        <begin position="1950"/>
        <end position="2131"/>
    </location>
</feature>
<dbReference type="InterPro" id="IPR000719">
    <property type="entry name" value="Prot_kinase_dom"/>
</dbReference>
<reference evidence="16" key="1">
    <citation type="journal article" date="2021" name="Evol. Appl.">
        <title>The genome of the Pyrenean desman and the effects of bottlenecks and inbreeding on the genomic landscape of an endangered species.</title>
        <authorList>
            <person name="Escoda L."/>
            <person name="Castresana J."/>
        </authorList>
    </citation>
    <scope>NUCLEOTIDE SEQUENCE</scope>
    <source>
        <strain evidence="16">IBE-C5619</strain>
    </source>
</reference>
<evidence type="ECO:0000256" key="5">
    <source>
        <dbReference type="ARBA" id="ARBA00022737"/>
    </source>
</evidence>
<dbReference type="Pfam" id="PF13855">
    <property type="entry name" value="LRR_8"/>
    <property type="match status" value="2"/>
</dbReference>
<dbReference type="PANTHER" id="PTHR48005:SF13">
    <property type="entry name" value="SERINE_THREONINE-PROTEIN KINASE DDB_G0278509-RELATED"/>
    <property type="match status" value="1"/>
</dbReference>
<dbReference type="InterPro" id="IPR056597">
    <property type="entry name" value="ARM_LRRK2"/>
</dbReference>
<feature type="compositionally biased region" description="Low complexity" evidence="13">
    <location>
        <begin position="1313"/>
        <end position="1332"/>
    </location>
</feature>
<dbReference type="Proteomes" id="UP000700334">
    <property type="component" value="Unassembled WGS sequence"/>
</dbReference>
<dbReference type="SMART" id="SM00220">
    <property type="entry name" value="S_TKc"/>
    <property type="match status" value="1"/>
</dbReference>
<dbReference type="Gene3D" id="2.130.10.10">
    <property type="entry name" value="YVTN repeat-like/Quinoprotein amine dehydrogenase"/>
    <property type="match status" value="1"/>
</dbReference>
<keyword evidence="8 12" id="KW-0067">ATP-binding</keyword>
<dbReference type="SMART" id="SM00369">
    <property type="entry name" value="LRR_TYP"/>
    <property type="match status" value="7"/>
</dbReference>
<dbReference type="Gene3D" id="3.30.200.20">
    <property type="entry name" value="Phosphorylase Kinase, domain 1"/>
    <property type="match status" value="1"/>
</dbReference>
<evidence type="ECO:0000256" key="7">
    <source>
        <dbReference type="ARBA" id="ARBA00022777"/>
    </source>
</evidence>
<comment type="caution">
    <text evidence="16">The sequence shown here is derived from an EMBL/GenBank/DDBJ whole genome shotgun (WGS) entry which is preliminary data.</text>
</comment>
<feature type="region of interest" description="Disordered" evidence="13">
    <location>
        <begin position="1091"/>
        <end position="1138"/>
    </location>
</feature>
<keyword evidence="2" id="KW-0723">Serine/threonine-protein kinase</keyword>
<dbReference type="PROSITE" id="PS51424">
    <property type="entry name" value="ROC"/>
    <property type="match status" value="1"/>
</dbReference>
<dbReference type="OrthoDB" id="8940716at2759"/>
<gene>
    <name evidence="16" type="ORF">J0S82_016987</name>
</gene>
<evidence type="ECO:0000256" key="8">
    <source>
        <dbReference type="ARBA" id="ARBA00022840"/>
    </source>
</evidence>
<dbReference type="InterPro" id="IPR051420">
    <property type="entry name" value="Ser_Thr_Kinases_DiverseReg"/>
</dbReference>
<accession>A0A8J6A0E4</accession>
<dbReference type="InterPro" id="IPR056602">
    <property type="entry name" value="Beta-prop_LRRK2"/>
</dbReference>
<organism evidence="16 17">
    <name type="scientific">Galemys pyrenaicus</name>
    <name type="common">Iberian desman</name>
    <name type="synonym">Pyrenean desman</name>
    <dbReference type="NCBI Taxonomy" id="202257"/>
    <lineage>
        <taxon>Eukaryota</taxon>
        <taxon>Metazoa</taxon>
        <taxon>Chordata</taxon>
        <taxon>Craniata</taxon>
        <taxon>Vertebrata</taxon>
        <taxon>Euteleostomi</taxon>
        <taxon>Mammalia</taxon>
        <taxon>Eutheria</taxon>
        <taxon>Laurasiatheria</taxon>
        <taxon>Eulipotyphla</taxon>
        <taxon>Talpidae</taxon>
        <taxon>Galemys</taxon>
    </lineage>
</organism>
<dbReference type="SUPFAM" id="SSF52058">
    <property type="entry name" value="L domain-like"/>
    <property type="match status" value="1"/>
</dbReference>
<feature type="compositionally biased region" description="Low complexity" evidence="13">
    <location>
        <begin position="1585"/>
        <end position="1600"/>
    </location>
</feature>
<dbReference type="InterPro" id="IPR032171">
    <property type="entry name" value="COR-A"/>
</dbReference>
<evidence type="ECO:0000256" key="10">
    <source>
        <dbReference type="ARBA" id="ARBA00047899"/>
    </source>
</evidence>
<dbReference type="PROSITE" id="PS00108">
    <property type="entry name" value="PROTEIN_KINASE_ST"/>
    <property type="match status" value="1"/>
</dbReference>
<feature type="region of interest" description="Disordered" evidence="13">
    <location>
        <begin position="1422"/>
        <end position="1470"/>
    </location>
</feature>
<dbReference type="InterPro" id="IPR016024">
    <property type="entry name" value="ARM-type_fold"/>
</dbReference>
<dbReference type="InterPro" id="IPR057263">
    <property type="entry name" value="COR-B"/>
</dbReference>
<dbReference type="InterPro" id="IPR008271">
    <property type="entry name" value="Ser/Thr_kinase_AS"/>
</dbReference>
<comment type="catalytic activity">
    <reaction evidence="10">
        <text>L-threonyl-[protein] + ATP = O-phospho-L-threonyl-[protein] + ADP + H(+)</text>
        <dbReference type="Rhea" id="RHEA:46608"/>
        <dbReference type="Rhea" id="RHEA-COMP:11060"/>
        <dbReference type="Rhea" id="RHEA-COMP:11605"/>
        <dbReference type="ChEBI" id="CHEBI:15378"/>
        <dbReference type="ChEBI" id="CHEBI:30013"/>
        <dbReference type="ChEBI" id="CHEBI:30616"/>
        <dbReference type="ChEBI" id="CHEBI:61977"/>
        <dbReference type="ChEBI" id="CHEBI:456216"/>
        <dbReference type="EC" id="2.7.11.1"/>
    </reaction>
</comment>
<dbReference type="PROSITE" id="PS51450">
    <property type="entry name" value="LRR"/>
    <property type="match status" value="3"/>
</dbReference>
<feature type="region of interest" description="Disordered" evidence="13">
    <location>
        <begin position="1"/>
        <end position="54"/>
    </location>
</feature>
<feature type="region of interest" description="Disordered" evidence="13">
    <location>
        <begin position="1255"/>
        <end position="1276"/>
    </location>
</feature>
<keyword evidence="5" id="KW-0677">Repeat</keyword>
<dbReference type="InterPro" id="IPR032675">
    <property type="entry name" value="LRR_dom_sf"/>
</dbReference>
<keyword evidence="7 16" id="KW-0418">Kinase</keyword>
<dbReference type="SUPFAM" id="SSF48371">
    <property type="entry name" value="ARM repeat"/>
    <property type="match status" value="1"/>
</dbReference>
<dbReference type="GO" id="GO:0009966">
    <property type="term" value="P:regulation of signal transduction"/>
    <property type="evidence" value="ECO:0007669"/>
    <property type="project" value="UniProtKB-ARBA"/>
</dbReference>
<feature type="compositionally biased region" description="Low complexity" evidence="13">
    <location>
        <begin position="1160"/>
        <end position="1177"/>
    </location>
</feature>
<evidence type="ECO:0000256" key="9">
    <source>
        <dbReference type="ARBA" id="ARBA00023134"/>
    </source>
</evidence>
<dbReference type="GO" id="GO:0007154">
    <property type="term" value="P:cell communication"/>
    <property type="evidence" value="ECO:0007669"/>
    <property type="project" value="UniProtKB-ARBA"/>
</dbReference>
<evidence type="ECO:0000256" key="1">
    <source>
        <dbReference type="ARBA" id="ARBA00012513"/>
    </source>
</evidence>
<feature type="region of interest" description="Disordered" evidence="13">
    <location>
        <begin position="1523"/>
        <end position="1603"/>
    </location>
</feature>
<dbReference type="SMART" id="SM00364">
    <property type="entry name" value="LRR_BAC"/>
    <property type="match status" value="7"/>
</dbReference>
<name>A0A8J6A0E4_GALPY</name>
<evidence type="ECO:0000313" key="17">
    <source>
        <dbReference type="Proteomes" id="UP000700334"/>
    </source>
</evidence>
<feature type="non-terminal residue" evidence="16">
    <location>
        <position position="1"/>
    </location>
</feature>
<dbReference type="GO" id="GO:0005524">
    <property type="term" value="F:ATP binding"/>
    <property type="evidence" value="ECO:0007669"/>
    <property type="project" value="UniProtKB-UniRule"/>
</dbReference>
<keyword evidence="4" id="KW-0808">Transferase</keyword>
<proteinExistence type="predicted"/>
<evidence type="ECO:0000259" key="14">
    <source>
        <dbReference type="PROSITE" id="PS50011"/>
    </source>
</evidence>
<dbReference type="GO" id="GO:0005525">
    <property type="term" value="F:GTP binding"/>
    <property type="evidence" value="ECO:0007669"/>
    <property type="project" value="UniProtKB-KW"/>
</dbReference>
<dbReference type="InterPro" id="IPR011009">
    <property type="entry name" value="Kinase-like_dom_sf"/>
</dbReference>
<dbReference type="EC" id="2.7.11.1" evidence="1"/>
<protein>
    <recommendedName>
        <fullName evidence="1">non-specific serine/threonine protein kinase</fullName>
        <ecNumber evidence="1">2.7.11.1</ecNumber>
    </recommendedName>
</protein>
<dbReference type="InterPro" id="IPR027417">
    <property type="entry name" value="P-loop_NTPase"/>
</dbReference>
<feature type="domain" description="Protein kinase" evidence="14">
    <location>
        <begin position="2505"/>
        <end position="2764"/>
    </location>
</feature>
<evidence type="ECO:0000256" key="11">
    <source>
        <dbReference type="ARBA" id="ARBA00048679"/>
    </source>
</evidence>
<feature type="region of interest" description="Disordered" evidence="13">
    <location>
        <begin position="240"/>
        <end position="264"/>
    </location>
</feature>
<keyword evidence="6 12" id="KW-0547">Nucleotide-binding</keyword>
<comment type="catalytic activity">
    <reaction evidence="11">
        <text>L-seryl-[protein] + ATP = O-phospho-L-seryl-[protein] + ADP + H(+)</text>
        <dbReference type="Rhea" id="RHEA:17989"/>
        <dbReference type="Rhea" id="RHEA-COMP:9863"/>
        <dbReference type="Rhea" id="RHEA-COMP:11604"/>
        <dbReference type="ChEBI" id="CHEBI:15378"/>
        <dbReference type="ChEBI" id="CHEBI:29999"/>
        <dbReference type="ChEBI" id="CHEBI:30616"/>
        <dbReference type="ChEBI" id="CHEBI:83421"/>
        <dbReference type="ChEBI" id="CHEBI:456216"/>
        <dbReference type="EC" id="2.7.11.1"/>
    </reaction>
</comment>
<dbReference type="Gene3D" id="1.25.10.10">
    <property type="entry name" value="Leucine-rich Repeat Variant"/>
    <property type="match status" value="1"/>
</dbReference>
<evidence type="ECO:0000256" key="13">
    <source>
        <dbReference type="SAM" id="MobiDB-lite"/>
    </source>
</evidence>
<dbReference type="Pfam" id="PF08477">
    <property type="entry name" value="Roc"/>
    <property type="match status" value="1"/>
</dbReference>
<dbReference type="Pfam" id="PF25497">
    <property type="entry name" value="COR-B"/>
    <property type="match status" value="1"/>
</dbReference>
<dbReference type="PRINTS" id="PR00449">
    <property type="entry name" value="RASTRNSFRMNG"/>
</dbReference>
<dbReference type="Pfam" id="PF16095">
    <property type="entry name" value="COR-A"/>
    <property type="match status" value="1"/>
</dbReference>
<feature type="region of interest" description="Disordered" evidence="13">
    <location>
        <begin position="1303"/>
        <end position="1346"/>
    </location>
</feature>
<feature type="compositionally biased region" description="Basic and acidic residues" evidence="13">
    <location>
        <begin position="1431"/>
        <end position="1443"/>
    </location>
</feature>
<feature type="region of interest" description="Disordered" evidence="13">
    <location>
        <begin position="1160"/>
        <end position="1184"/>
    </location>
</feature>
<dbReference type="Gene3D" id="3.80.10.10">
    <property type="entry name" value="Ribonuclease Inhibitor"/>
    <property type="match status" value="2"/>
</dbReference>
<dbReference type="Pfam" id="PF23748">
    <property type="entry name" value="Beta-prop_LRRK2"/>
    <property type="match status" value="1"/>
</dbReference>
<dbReference type="Gene3D" id="3.40.50.300">
    <property type="entry name" value="P-loop containing nucleotide triphosphate hydrolases"/>
    <property type="match status" value="1"/>
</dbReference>
<keyword evidence="3" id="KW-0433">Leucine-rich repeat</keyword>
<evidence type="ECO:0000256" key="12">
    <source>
        <dbReference type="PROSITE-ProRule" id="PRU10141"/>
    </source>
</evidence>
<dbReference type="PROSITE" id="PS00107">
    <property type="entry name" value="PROTEIN_KINASE_ATP"/>
    <property type="match status" value="1"/>
</dbReference>
<dbReference type="GO" id="GO:0004674">
    <property type="term" value="F:protein serine/threonine kinase activity"/>
    <property type="evidence" value="ECO:0007669"/>
    <property type="project" value="UniProtKB-KW"/>
</dbReference>
<evidence type="ECO:0000313" key="16">
    <source>
        <dbReference type="EMBL" id="KAG8510362.1"/>
    </source>
</evidence>
<feature type="binding site" evidence="12">
    <location>
        <position position="2532"/>
    </location>
    <ligand>
        <name>ATP</name>
        <dbReference type="ChEBI" id="CHEBI:30616"/>
    </ligand>
</feature>
<dbReference type="InterPro" id="IPR015943">
    <property type="entry name" value="WD40/YVTN_repeat-like_dom_sf"/>
</dbReference>
<dbReference type="FunFam" id="3.40.50.300:FF:000656">
    <property type="entry name" value="Leucine-rich repeat serine/threonine-protein kinase 2"/>
    <property type="match status" value="1"/>
</dbReference>
<keyword evidence="9" id="KW-0342">GTP-binding</keyword>
<dbReference type="FunFam" id="3.80.10.10:FF:000110">
    <property type="entry name" value="Leucine-rich repeat serine/threonine-protein kinase 2"/>
    <property type="match status" value="1"/>
</dbReference>
<dbReference type="GO" id="GO:0005737">
    <property type="term" value="C:cytoplasm"/>
    <property type="evidence" value="ECO:0007669"/>
    <property type="project" value="UniProtKB-ARBA"/>
</dbReference>
<dbReference type="PROSITE" id="PS50011">
    <property type="entry name" value="PROTEIN_KINASE_DOM"/>
    <property type="match status" value="1"/>
</dbReference>
<feature type="compositionally biased region" description="Gly residues" evidence="13">
    <location>
        <begin position="39"/>
        <end position="51"/>
    </location>
</feature>
<evidence type="ECO:0000256" key="2">
    <source>
        <dbReference type="ARBA" id="ARBA00022527"/>
    </source>
</evidence>
<feature type="compositionally biased region" description="Gly residues" evidence="13">
    <location>
        <begin position="1"/>
        <end position="24"/>
    </location>
</feature>
<feature type="compositionally biased region" description="Low complexity" evidence="13">
    <location>
        <begin position="1553"/>
        <end position="1565"/>
    </location>
</feature>
<evidence type="ECO:0000259" key="15">
    <source>
        <dbReference type="PROSITE" id="PS51424"/>
    </source>
</evidence>
<feature type="region of interest" description="Disordered" evidence="13">
    <location>
        <begin position="1483"/>
        <end position="1507"/>
    </location>
</feature>
<dbReference type="Pfam" id="PF23744">
    <property type="entry name" value="ARM_LRRK2"/>
    <property type="match status" value="2"/>
</dbReference>
<dbReference type="InterPro" id="IPR001611">
    <property type="entry name" value="Leu-rich_rpt"/>
</dbReference>
<dbReference type="Pfam" id="PF23745">
    <property type="entry name" value="ANK_LRRK2"/>
    <property type="match status" value="2"/>
</dbReference>
<dbReference type="Pfam" id="PF00069">
    <property type="entry name" value="Pkinase"/>
    <property type="match status" value="1"/>
</dbReference>
<dbReference type="InterPro" id="IPR003591">
    <property type="entry name" value="Leu-rich_rpt_typical-subtyp"/>
</dbReference>
<dbReference type="InterPro" id="IPR056593">
    <property type="entry name" value="ANK_LRRK2"/>
</dbReference>
<dbReference type="EMBL" id="JAGFMF010011873">
    <property type="protein sequence ID" value="KAG8510362.1"/>
    <property type="molecule type" value="Genomic_DNA"/>
</dbReference>
<dbReference type="InterPro" id="IPR011989">
    <property type="entry name" value="ARM-like"/>
</dbReference>
<evidence type="ECO:0000256" key="6">
    <source>
        <dbReference type="ARBA" id="ARBA00022741"/>
    </source>
</evidence>
<evidence type="ECO:0000256" key="4">
    <source>
        <dbReference type="ARBA" id="ARBA00022679"/>
    </source>
</evidence>